<gene>
    <name evidence="4" type="ORF">ABA31_18480</name>
</gene>
<evidence type="ECO:0000313" key="4">
    <source>
        <dbReference type="EMBL" id="GEK80497.1"/>
    </source>
</evidence>
<name>A0AA87RD48_9MICO</name>
<dbReference type="FunFam" id="1.10.10.10:FF:000157">
    <property type="entry name" value="Response regulator receiver"/>
    <property type="match status" value="1"/>
</dbReference>
<sequence>MRRVCQFRHTGLRDGQAVPATNTRLVVMTDDLFAEPQLDTADAPTPSTARTVLVAEDESLIRLDIVETLQAAGFEVVGEAGDGERAVELATELKPDLVVMDVKMPKMDGITAAEKIGAAKIAPVVLLTAFSQKELVERAGEAGALAYVVKPFTQNDLLPAIEIALARWDQIRALESEVADFADRFETRKLVDRAKGLLNQRMGLAEPEAFRWIQKASMDRRLTMAEVAQAVIEQLGTPKK</sequence>
<dbReference type="InterPro" id="IPR011006">
    <property type="entry name" value="CheY-like_superfamily"/>
</dbReference>
<reference evidence="4 5" key="1">
    <citation type="submission" date="2019-07" db="EMBL/GenBank/DDBJ databases">
        <title>Whole genome shotgun sequence of Agrococcus baldri NBRC 103055.</title>
        <authorList>
            <person name="Hosoyama A."/>
            <person name="Uohara A."/>
            <person name="Ohji S."/>
            <person name="Ichikawa N."/>
        </authorList>
    </citation>
    <scope>NUCLEOTIDE SEQUENCE [LARGE SCALE GENOMIC DNA]</scope>
    <source>
        <strain evidence="4 5">NBRC 103055</strain>
    </source>
</reference>
<evidence type="ECO:0000313" key="5">
    <source>
        <dbReference type="Proteomes" id="UP000321749"/>
    </source>
</evidence>
<dbReference type="GO" id="GO:0003723">
    <property type="term" value="F:RNA binding"/>
    <property type="evidence" value="ECO:0007669"/>
    <property type="project" value="InterPro"/>
</dbReference>
<evidence type="ECO:0000256" key="1">
    <source>
        <dbReference type="PROSITE-ProRule" id="PRU00169"/>
    </source>
</evidence>
<dbReference type="Pfam" id="PF00072">
    <property type="entry name" value="Response_reg"/>
    <property type="match status" value="1"/>
</dbReference>
<keyword evidence="1" id="KW-0597">Phosphoprotein</keyword>
<dbReference type="SMART" id="SM00448">
    <property type="entry name" value="REC"/>
    <property type="match status" value="1"/>
</dbReference>
<feature type="modified residue" description="4-aspartylphosphate" evidence="1">
    <location>
        <position position="101"/>
    </location>
</feature>
<dbReference type="InterPro" id="IPR052048">
    <property type="entry name" value="ST_Response_Regulator"/>
</dbReference>
<comment type="caution">
    <text evidence="4">The sequence shown here is derived from an EMBL/GenBank/DDBJ whole genome shotgun (WGS) entry which is preliminary data.</text>
</comment>
<evidence type="ECO:0000259" key="2">
    <source>
        <dbReference type="PROSITE" id="PS50110"/>
    </source>
</evidence>
<evidence type="ECO:0000259" key="3">
    <source>
        <dbReference type="PROSITE" id="PS50921"/>
    </source>
</evidence>
<proteinExistence type="predicted"/>
<dbReference type="Gene3D" id="3.40.50.2300">
    <property type="match status" value="1"/>
</dbReference>
<keyword evidence="5" id="KW-1185">Reference proteome</keyword>
<dbReference type="InterPro" id="IPR005561">
    <property type="entry name" value="ANTAR"/>
</dbReference>
<protein>
    <submittedName>
        <fullName evidence="4">Transcriptional regulator</fullName>
    </submittedName>
</protein>
<accession>A0AA87RD48</accession>
<feature type="domain" description="Response regulatory" evidence="2">
    <location>
        <begin position="51"/>
        <end position="165"/>
    </location>
</feature>
<dbReference type="SMART" id="SM01012">
    <property type="entry name" value="ANTAR"/>
    <property type="match status" value="1"/>
</dbReference>
<dbReference type="PROSITE" id="PS50921">
    <property type="entry name" value="ANTAR"/>
    <property type="match status" value="1"/>
</dbReference>
<dbReference type="GO" id="GO:0000160">
    <property type="term" value="P:phosphorelay signal transduction system"/>
    <property type="evidence" value="ECO:0007669"/>
    <property type="project" value="InterPro"/>
</dbReference>
<feature type="domain" description="ANTAR" evidence="3">
    <location>
        <begin position="171"/>
        <end position="232"/>
    </location>
</feature>
<dbReference type="SUPFAM" id="SSF52172">
    <property type="entry name" value="CheY-like"/>
    <property type="match status" value="1"/>
</dbReference>
<dbReference type="Gene3D" id="1.10.10.10">
    <property type="entry name" value="Winged helix-like DNA-binding domain superfamily/Winged helix DNA-binding domain"/>
    <property type="match status" value="1"/>
</dbReference>
<dbReference type="EMBL" id="BJUU01000011">
    <property type="protein sequence ID" value="GEK80497.1"/>
    <property type="molecule type" value="Genomic_DNA"/>
</dbReference>
<dbReference type="Proteomes" id="UP000321749">
    <property type="component" value="Unassembled WGS sequence"/>
</dbReference>
<dbReference type="PROSITE" id="PS50110">
    <property type="entry name" value="RESPONSE_REGULATORY"/>
    <property type="match status" value="1"/>
</dbReference>
<dbReference type="Pfam" id="PF03861">
    <property type="entry name" value="ANTAR"/>
    <property type="match status" value="1"/>
</dbReference>
<dbReference type="PANTHER" id="PTHR43228">
    <property type="entry name" value="TWO-COMPONENT RESPONSE REGULATOR"/>
    <property type="match status" value="1"/>
</dbReference>
<dbReference type="InterPro" id="IPR001789">
    <property type="entry name" value="Sig_transdc_resp-reg_receiver"/>
</dbReference>
<organism evidence="4 5">
    <name type="scientific">Agrococcus baldri</name>
    <dbReference type="NCBI Taxonomy" id="153730"/>
    <lineage>
        <taxon>Bacteria</taxon>
        <taxon>Bacillati</taxon>
        <taxon>Actinomycetota</taxon>
        <taxon>Actinomycetes</taxon>
        <taxon>Micrococcales</taxon>
        <taxon>Microbacteriaceae</taxon>
        <taxon>Agrococcus</taxon>
    </lineage>
</organism>
<dbReference type="PANTHER" id="PTHR43228:SF1">
    <property type="entry name" value="TWO-COMPONENT RESPONSE REGULATOR ARR22"/>
    <property type="match status" value="1"/>
</dbReference>
<dbReference type="AlphaFoldDB" id="A0AA87RD48"/>
<dbReference type="InterPro" id="IPR036388">
    <property type="entry name" value="WH-like_DNA-bd_sf"/>
</dbReference>